<feature type="transmembrane region" description="Helical" evidence="1">
    <location>
        <begin position="21"/>
        <end position="42"/>
    </location>
</feature>
<evidence type="ECO:0000256" key="1">
    <source>
        <dbReference type="SAM" id="Phobius"/>
    </source>
</evidence>
<accession>A0A843UBV6</accession>
<proteinExistence type="predicted"/>
<protein>
    <submittedName>
        <fullName evidence="2">Uncharacterized protein</fullName>
    </submittedName>
</protein>
<keyword evidence="1" id="KW-0472">Membrane</keyword>
<dbReference type="EMBL" id="NMUH01000453">
    <property type="protein sequence ID" value="MQL79420.1"/>
    <property type="molecule type" value="Genomic_DNA"/>
</dbReference>
<sequence>MISNKRIKFEGLTPSTSSAQTWEVAAMVFRAIGRVGVVFGVASPQEHATKWGNAGLWLFFMFFAEVRGALAPVALFSVLFTRLTWCSHGLCGVHVVCVCVV</sequence>
<dbReference type="AlphaFoldDB" id="A0A843UBV6"/>
<gene>
    <name evidence="2" type="ORF">Taro_011853</name>
</gene>
<name>A0A843UBV6_COLES</name>
<evidence type="ECO:0000313" key="3">
    <source>
        <dbReference type="Proteomes" id="UP000652761"/>
    </source>
</evidence>
<organism evidence="2 3">
    <name type="scientific">Colocasia esculenta</name>
    <name type="common">Wild taro</name>
    <name type="synonym">Arum esculentum</name>
    <dbReference type="NCBI Taxonomy" id="4460"/>
    <lineage>
        <taxon>Eukaryota</taxon>
        <taxon>Viridiplantae</taxon>
        <taxon>Streptophyta</taxon>
        <taxon>Embryophyta</taxon>
        <taxon>Tracheophyta</taxon>
        <taxon>Spermatophyta</taxon>
        <taxon>Magnoliopsida</taxon>
        <taxon>Liliopsida</taxon>
        <taxon>Araceae</taxon>
        <taxon>Aroideae</taxon>
        <taxon>Colocasieae</taxon>
        <taxon>Colocasia</taxon>
    </lineage>
</organism>
<reference evidence="2" key="1">
    <citation type="submission" date="2017-07" db="EMBL/GenBank/DDBJ databases">
        <title>Taro Niue Genome Assembly and Annotation.</title>
        <authorList>
            <person name="Atibalentja N."/>
            <person name="Keating K."/>
            <person name="Fields C.J."/>
        </authorList>
    </citation>
    <scope>NUCLEOTIDE SEQUENCE</scope>
    <source>
        <strain evidence="2">Niue_2</strain>
        <tissue evidence="2">Leaf</tissue>
    </source>
</reference>
<keyword evidence="1" id="KW-0812">Transmembrane</keyword>
<keyword evidence="3" id="KW-1185">Reference proteome</keyword>
<keyword evidence="1" id="KW-1133">Transmembrane helix</keyword>
<evidence type="ECO:0000313" key="2">
    <source>
        <dbReference type="EMBL" id="MQL79420.1"/>
    </source>
</evidence>
<comment type="caution">
    <text evidence="2">The sequence shown here is derived from an EMBL/GenBank/DDBJ whole genome shotgun (WGS) entry which is preliminary data.</text>
</comment>
<dbReference type="Proteomes" id="UP000652761">
    <property type="component" value="Unassembled WGS sequence"/>
</dbReference>
<feature type="transmembrane region" description="Helical" evidence="1">
    <location>
        <begin position="54"/>
        <end position="80"/>
    </location>
</feature>